<dbReference type="RefSeq" id="WP_103934633.1">
    <property type="nucleotide sequence ID" value="NZ_FNVA01000007.1"/>
</dbReference>
<dbReference type="OrthoDB" id="9795306at2"/>
<organism evidence="2 3">
    <name type="scientific">Bryocella elongata</name>
    <dbReference type="NCBI Taxonomy" id="863522"/>
    <lineage>
        <taxon>Bacteria</taxon>
        <taxon>Pseudomonadati</taxon>
        <taxon>Acidobacteriota</taxon>
        <taxon>Terriglobia</taxon>
        <taxon>Terriglobales</taxon>
        <taxon>Acidobacteriaceae</taxon>
        <taxon>Bryocella</taxon>
    </lineage>
</organism>
<dbReference type="EMBL" id="FNVA01000007">
    <property type="protein sequence ID" value="SEG61093.1"/>
    <property type="molecule type" value="Genomic_DNA"/>
</dbReference>
<dbReference type="Proteomes" id="UP000236728">
    <property type="component" value="Unassembled WGS sequence"/>
</dbReference>
<name>A0A1H6BK83_9BACT</name>
<dbReference type="SUPFAM" id="SSF54593">
    <property type="entry name" value="Glyoxalase/Bleomycin resistance protein/Dihydroxybiphenyl dioxygenase"/>
    <property type="match status" value="1"/>
</dbReference>
<dbReference type="Gene3D" id="3.10.180.10">
    <property type="entry name" value="2,3-Dihydroxybiphenyl 1,2-Dioxygenase, domain 1"/>
    <property type="match status" value="1"/>
</dbReference>
<proteinExistence type="predicted"/>
<dbReference type="InterPro" id="IPR004360">
    <property type="entry name" value="Glyas_Fos-R_dOase_dom"/>
</dbReference>
<dbReference type="Pfam" id="PF00903">
    <property type="entry name" value="Glyoxalase"/>
    <property type="match status" value="1"/>
</dbReference>
<dbReference type="PANTHER" id="PTHR33990:SF1">
    <property type="entry name" value="PROTEIN YJDN"/>
    <property type="match status" value="1"/>
</dbReference>
<protein>
    <submittedName>
        <fullName evidence="2">PhnB protein</fullName>
    </submittedName>
</protein>
<dbReference type="InterPro" id="IPR028973">
    <property type="entry name" value="PhnB-like"/>
</dbReference>
<keyword evidence="3" id="KW-1185">Reference proteome</keyword>
<dbReference type="CDD" id="cd06588">
    <property type="entry name" value="PhnB_like"/>
    <property type="match status" value="1"/>
</dbReference>
<dbReference type="PANTHER" id="PTHR33990">
    <property type="entry name" value="PROTEIN YJDN-RELATED"/>
    <property type="match status" value="1"/>
</dbReference>
<reference evidence="2 3" key="1">
    <citation type="submission" date="2016-10" db="EMBL/GenBank/DDBJ databases">
        <authorList>
            <person name="de Groot N.N."/>
        </authorList>
    </citation>
    <scope>NUCLEOTIDE SEQUENCE [LARGE SCALE GENOMIC DNA]</scope>
    <source>
        <strain evidence="2 3">DSM 22489</strain>
    </source>
</reference>
<accession>A0A1H6BK83</accession>
<evidence type="ECO:0000313" key="3">
    <source>
        <dbReference type="Proteomes" id="UP000236728"/>
    </source>
</evidence>
<feature type="domain" description="Glyoxalase/fosfomycin resistance/dioxygenase" evidence="1">
    <location>
        <begin position="9"/>
        <end position="129"/>
    </location>
</feature>
<dbReference type="InterPro" id="IPR029068">
    <property type="entry name" value="Glyas_Bleomycin-R_OHBP_Dase"/>
</dbReference>
<dbReference type="AlphaFoldDB" id="A0A1H6BK83"/>
<gene>
    <name evidence="2" type="ORF">SAMN05421819_3778</name>
</gene>
<evidence type="ECO:0000259" key="1">
    <source>
        <dbReference type="Pfam" id="PF00903"/>
    </source>
</evidence>
<evidence type="ECO:0000313" key="2">
    <source>
        <dbReference type="EMBL" id="SEG61093.1"/>
    </source>
</evidence>
<sequence length="140" mass="15049">MKTDLHVNFSGNCDEAFSFYETVFGTKRLITMTYGEAPQPAPVPEDWSGKVMHTSMPVGSITLMGCDAPPDRGAPMGGFQVSVSDADEAEVKRIYAALSEGGSIVMPLAPTFWSPLFGMCSDKFGMNWMVSVPGPEMPTA</sequence>